<feature type="domain" description="Prepilin type IV endopeptidase peptidase" evidence="3">
    <location>
        <begin position="11"/>
        <end position="112"/>
    </location>
</feature>
<reference evidence="4 5" key="1">
    <citation type="submission" date="2018-05" db="EMBL/GenBank/DDBJ databases">
        <title>A metagenomic window into the 2 km-deep terrestrial subsurface aquifer revealed taxonomically and functionally diverse microbial community comprising novel uncultured bacterial lineages.</title>
        <authorList>
            <person name="Kadnikov V.V."/>
            <person name="Mardanov A.V."/>
            <person name="Beletsky A.V."/>
            <person name="Banks D."/>
            <person name="Pimenov N.V."/>
            <person name="Frank Y.A."/>
            <person name="Karnachuk O.V."/>
            <person name="Ravin N.V."/>
        </authorList>
    </citation>
    <scope>NUCLEOTIDE SEQUENCE [LARGE SCALE GENOMIC DNA]</scope>
    <source>
        <strain evidence="4">BY5</strain>
    </source>
</reference>
<evidence type="ECO:0000259" key="3">
    <source>
        <dbReference type="Pfam" id="PF01478"/>
    </source>
</evidence>
<dbReference type="GO" id="GO:0004190">
    <property type="term" value="F:aspartic-type endopeptidase activity"/>
    <property type="evidence" value="ECO:0007669"/>
    <property type="project" value="InterPro"/>
</dbReference>
<evidence type="ECO:0000256" key="2">
    <source>
        <dbReference type="SAM" id="Phobius"/>
    </source>
</evidence>
<feature type="transmembrane region" description="Helical" evidence="2">
    <location>
        <begin position="29"/>
        <end position="48"/>
    </location>
</feature>
<keyword evidence="2" id="KW-1133">Transmembrane helix</keyword>
<dbReference type="Gene3D" id="1.20.120.1220">
    <property type="match status" value="1"/>
</dbReference>
<dbReference type="PANTHER" id="PTHR30487:SF0">
    <property type="entry name" value="PREPILIN LEADER PEPTIDASE_N-METHYLTRANSFERASE-RELATED"/>
    <property type="match status" value="1"/>
</dbReference>
<dbReference type="Pfam" id="PF01478">
    <property type="entry name" value="Peptidase_A24"/>
    <property type="match status" value="1"/>
</dbReference>
<comment type="caution">
    <text evidence="4">The sequence shown here is derived from an EMBL/GenBank/DDBJ whole genome shotgun (WGS) entry which is preliminary data.</text>
</comment>
<evidence type="ECO:0000313" key="4">
    <source>
        <dbReference type="EMBL" id="RCK79982.1"/>
    </source>
</evidence>
<dbReference type="Proteomes" id="UP000252355">
    <property type="component" value="Unassembled WGS sequence"/>
</dbReference>
<accession>A0A367ZRH2</accession>
<evidence type="ECO:0000256" key="1">
    <source>
        <dbReference type="ARBA" id="ARBA00005801"/>
    </source>
</evidence>
<dbReference type="PANTHER" id="PTHR30487">
    <property type="entry name" value="TYPE 4 PREPILIN-LIKE PROTEINS LEADER PEPTIDE-PROCESSING ENZYME"/>
    <property type="match status" value="1"/>
</dbReference>
<sequence length="175" mass="19151">MDAALSWFQIVAILGAGVAMVTDVRTGKIYNWLTFPMMVSGWLAHFLWAGVSGLAWSMAATLLGIALYLWLALFGLIGMGDVKLLGGIGAWGGCQYVIWVFLIASAVGLPHALFILYLNHGKQALAMLTTSYLTGSFLSKRLPDAQDPLQYKFYLGQDLFLGCLLARILHLPPLW</sequence>
<gene>
    <name evidence="4" type="ORF">OZSIB_3851</name>
</gene>
<keyword evidence="2" id="KW-0812">Transmembrane</keyword>
<feature type="transmembrane region" description="Helical" evidence="2">
    <location>
        <begin position="55"/>
        <end position="77"/>
    </location>
</feature>
<organism evidence="4 5">
    <name type="scientific">Candidatus Ozemobacter sibiricus</name>
    <dbReference type="NCBI Taxonomy" id="2268124"/>
    <lineage>
        <taxon>Bacteria</taxon>
        <taxon>Candidatus Ozemobacteria</taxon>
        <taxon>Candidatus Ozemobacterales</taxon>
        <taxon>Candidatus Ozemobacteraceae</taxon>
        <taxon>Candidatus Ozemobacter</taxon>
    </lineage>
</organism>
<evidence type="ECO:0000313" key="5">
    <source>
        <dbReference type="Proteomes" id="UP000252355"/>
    </source>
</evidence>
<dbReference type="EMBL" id="QOQW01000009">
    <property type="protein sequence ID" value="RCK79982.1"/>
    <property type="molecule type" value="Genomic_DNA"/>
</dbReference>
<protein>
    <submittedName>
        <fullName evidence="4">Type IV prepilin peptidase TadV/CpaA</fullName>
    </submittedName>
</protein>
<dbReference type="GO" id="GO:0006465">
    <property type="term" value="P:signal peptide processing"/>
    <property type="evidence" value="ECO:0007669"/>
    <property type="project" value="TreeGrafter"/>
</dbReference>
<comment type="similarity">
    <text evidence="1">Belongs to the peptidase A24 family.</text>
</comment>
<dbReference type="GO" id="GO:0005886">
    <property type="term" value="C:plasma membrane"/>
    <property type="evidence" value="ECO:0007669"/>
    <property type="project" value="TreeGrafter"/>
</dbReference>
<keyword evidence="2" id="KW-0472">Membrane</keyword>
<proteinExistence type="inferred from homology"/>
<dbReference type="AlphaFoldDB" id="A0A367ZRH2"/>
<feature type="transmembrane region" description="Helical" evidence="2">
    <location>
        <begin position="97"/>
        <end position="118"/>
    </location>
</feature>
<dbReference type="InterPro" id="IPR050882">
    <property type="entry name" value="Prepilin_peptidase/N-MTase"/>
</dbReference>
<dbReference type="InterPro" id="IPR000045">
    <property type="entry name" value="Prepilin_IV_endopep_pep"/>
</dbReference>
<name>A0A367ZRH2_9BACT</name>